<evidence type="ECO:0000256" key="2">
    <source>
        <dbReference type="ARBA" id="ARBA00022553"/>
    </source>
</evidence>
<dbReference type="EMBL" id="JAPMKX010000001">
    <property type="protein sequence ID" value="MCX7537208.1"/>
    <property type="molecule type" value="Genomic_DNA"/>
</dbReference>
<feature type="domain" description="Response regulatory" evidence="9">
    <location>
        <begin position="4"/>
        <end position="122"/>
    </location>
</feature>
<dbReference type="InterPro" id="IPR039420">
    <property type="entry name" value="WalR-like"/>
</dbReference>
<dbReference type="GO" id="GO:0003677">
    <property type="term" value="F:DNA binding"/>
    <property type="evidence" value="ECO:0007669"/>
    <property type="project" value="UniProtKB-KW"/>
</dbReference>
<dbReference type="CDD" id="cd06170">
    <property type="entry name" value="LuxR_C_like"/>
    <property type="match status" value="1"/>
</dbReference>
<dbReference type="SMART" id="SM00448">
    <property type="entry name" value="REC"/>
    <property type="match status" value="1"/>
</dbReference>
<organism evidence="10 11">
    <name type="scientific">Corynebacterium antarcticum</name>
    <dbReference type="NCBI Taxonomy" id="2800405"/>
    <lineage>
        <taxon>Bacteria</taxon>
        <taxon>Bacillati</taxon>
        <taxon>Actinomycetota</taxon>
        <taxon>Actinomycetes</taxon>
        <taxon>Mycobacteriales</taxon>
        <taxon>Corynebacteriaceae</taxon>
        <taxon>Corynebacterium</taxon>
    </lineage>
</organism>
<dbReference type="GO" id="GO:0000160">
    <property type="term" value="P:phosphorelay signal transduction system"/>
    <property type="evidence" value="ECO:0007669"/>
    <property type="project" value="InterPro"/>
</dbReference>
<keyword evidence="4" id="KW-0731">Sigma factor</keyword>
<dbReference type="Gene3D" id="3.40.50.2300">
    <property type="match status" value="1"/>
</dbReference>
<evidence type="ECO:0000256" key="5">
    <source>
        <dbReference type="ARBA" id="ARBA00023125"/>
    </source>
</evidence>
<dbReference type="PROSITE" id="PS50110">
    <property type="entry name" value="RESPONSE_REGULATORY"/>
    <property type="match status" value="1"/>
</dbReference>
<dbReference type="CDD" id="cd17535">
    <property type="entry name" value="REC_NarL-like"/>
    <property type="match status" value="1"/>
</dbReference>
<dbReference type="SMART" id="SM00421">
    <property type="entry name" value="HTH_LUXR"/>
    <property type="match status" value="1"/>
</dbReference>
<evidence type="ECO:0000259" key="8">
    <source>
        <dbReference type="PROSITE" id="PS50043"/>
    </source>
</evidence>
<dbReference type="PROSITE" id="PS00622">
    <property type="entry name" value="HTH_LUXR_1"/>
    <property type="match status" value="1"/>
</dbReference>
<evidence type="ECO:0000259" key="9">
    <source>
        <dbReference type="PROSITE" id="PS50110"/>
    </source>
</evidence>
<comment type="caution">
    <text evidence="10">The sequence shown here is derived from an EMBL/GenBank/DDBJ whole genome shotgun (WGS) entry which is preliminary data.</text>
</comment>
<dbReference type="InterPro" id="IPR000792">
    <property type="entry name" value="Tscrpt_reg_LuxR_C"/>
</dbReference>
<dbReference type="PROSITE" id="PS50043">
    <property type="entry name" value="HTH_LUXR_2"/>
    <property type="match status" value="1"/>
</dbReference>
<dbReference type="SUPFAM" id="SSF52172">
    <property type="entry name" value="CheY-like"/>
    <property type="match status" value="1"/>
</dbReference>
<sequence>MSINVVAVDDHDVALVGIRSVLEGSEVCNLVGGFSDVDALAEFLDGPGAPKVDLALLDLRLGDDSDPYVNVTRLRELGLKVLVFSAMESPFYMRRALLADVNGMVQKSVDVSELIGAIRTAAAGNTYATSDWASLIDSDPLAEAIDLTERQQEILVLYASGMTADSVARATGLKDPTVQDHLNRIRRKYVDAGRRANTKVELYRRAQQDGYVRGPLDH</sequence>
<dbReference type="InterPro" id="IPR001789">
    <property type="entry name" value="Sig_transdc_resp-reg_receiver"/>
</dbReference>
<gene>
    <name evidence="10" type="ORF">OS123_01430</name>
</gene>
<feature type="modified residue" description="4-aspartylphosphate" evidence="7">
    <location>
        <position position="58"/>
    </location>
</feature>
<dbReference type="Pfam" id="PF00072">
    <property type="entry name" value="Response_reg"/>
    <property type="match status" value="1"/>
</dbReference>
<reference evidence="10" key="1">
    <citation type="submission" date="2022-11" db="EMBL/GenBank/DDBJ databases">
        <title>Corynebacterium sp. isolated from Penguins.</title>
        <authorList>
            <person name="Sedlar K."/>
            <person name="Svec P."/>
        </authorList>
    </citation>
    <scope>NUCLEOTIDE SEQUENCE</scope>
    <source>
        <strain evidence="10">P5875</strain>
    </source>
</reference>
<evidence type="ECO:0000313" key="11">
    <source>
        <dbReference type="Proteomes" id="UP001070238"/>
    </source>
</evidence>
<comment type="similarity">
    <text evidence="1">Belongs to the sigma-70 factor family. ECF subfamily.</text>
</comment>
<keyword evidence="6" id="KW-0804">Transcription</keyword>
<keyword evidence="3" id="KW-0805">Transcription regulation</keyword>
<keyword evidence="2 7" id="KW-0597">Phosphoprotein</keyword>
<dbReference type="RefSeq" id="WP_267164574.1">
    <property type="nucleotide sequence ID" value="NZ_JAPMKW010000001.1"/>
</dbReference>
<proteinExistence type="inferred from homology"/>
<evidence type="ECO:0000313" key="10">
    <source>
        <dbReference type="EMBL" id="MCX7537208.1"/>
    </source>
</evidence>
<dbReference type="InterPro" id="IPR011006">
    <property type="entry name" value="CheY-like_superfamily"/>
</dbReference>
<feature type="domain" description="HTH luxR-type" evidence="8">
    <location>
        <begin position="140"/>
        <end position="210"/>
    </location>
</feature>
<dbReference type="InterPro" id="IPR013249">
    <property type="entry name" value="RNA_pol_sigma70_r4_t2"/>
</dbReference>
<evidence type="ECO:0000256" key="6">
    <source>
        <dbReference type="ARBA" id="ARBA00023163"/>
    </source>
</evidence>
<accession>A0A9Q4CB40</accession>
<name>A0A9Q4CB40_9CORY</name>
<dbReference type="PANTHER" id="PTHR43214">
    <property type="entry name" value="TWO-COMPONENT RESPONSE REGULATOR"/>
    <property type="match status" value="1"/>
</dbReference>
<evidence type="ECO:0000256" key="7">
    <source>
        <dbReference type="PROSITE-ProRule" id="PRU00169"/>
    </source>
</evidence>
<dbReference type="InterPro" id="IPR058245">
    <property type="entry name" value="NreC/VraR/RcsB-like_REC"/>
</dbReference>
<evidence type="ECO:0000256" key="4">
    <source>
        <dbReference type="ARBA" id="ARBA00023082"/>
    </source>
</evidence>
<dbReference type="GO" id="GO:0006352">
    <property type="term" value="P:DNA-templated transcription initiation"/>
    <property type="evidence" value="ECO:0007669"/>
    <property type="project" value="InterPro"/>
</dbReference>
<dbReference type="InterPro" id="IPR036388">
    <property type="entry name" value="WH-like_DNA-bd_sf"/>
</dbReference>
<keyword evidence="5" id="KW-0238">DNA-binding</keyword>
<evidence type="ECO:0000256" key="3">
    <source>
        <dbReference type="ARBA" id="ARBA00023015"/>
    </source>
</evidence>
<dbReference type="PANTHER" id="PTHR43214:SF41">
    <property type="entry name" value="NITRATE_NITRITE RESPONSE REGULATOR PROTEIN NARP"/>
    <property type="match status" value="1"/>
</dbReference>
<evidence type="ECO:0000256" key="1">
    <source>
        <dbReference type="ARBA" id="ARBA00010641"/>
    </source>
</evidence>
<dbReference type="Proteomes" id="UP001070238">
    <property type="component" value="Unassembled WGS sequence"/>
</dbReference>
<protein>
    <submittedName>
        <fullName evidence="10">Response regulator transcription factor</fullName>
    </submittedName>
</protein>
<dbReference type="GO" id="GO:0016987">
    <property type="term" value="F:sigma factor activity"/>
    <property type="evidence" value="ECO:0007669"/>
    <property type="project" value="UniProtKB-KW"/>
</dbReference>
<dbReference type="InterPro" id="IPR016032">
    <property type="entry name" value="Sig_transdc_resp-reg_C-effctor"/>
</dbReference>
<dbReference type="Pfam" id="PF08281">
    <property type="entry name" value="Sigma70_r4_2"/>
    <property type="match status" value="1"/>
</dbReference>
<dbReference type="AlphaFoldDB" id="A0A9Q4CB40"/>
<dbReference type="SUPFAM" id="SSF46894">
    <property type="entry name" value="C-terminal effector domain of the bipartite response regulators"/>
    <property type="match status" value="1"/>
</dbReference>
<dbReference type="Gene3D" id="1.10.10.10">
    <property type="entry name" value="Winged helix-like DNA-binding domain superfamily/Winged helix DNA-binding domain"/>
    <property type="match status" value="1"/>
</dbReference>
<dbReference type="PRINTS" id="PR00038">
    <property type="entry name" value="HTHLUXR"/>
</dbReference>